<reference evidence="3" key="3">
    <citation type="submission" date="2015-04" db="UniProtKB">
        <authorList>
            <consortium name="EnsemblPlants"/>
        </authorList>
    </citation>
    <scope>IDENTIFICATION</scope>
    <source>
        <strain evidence="3">cv. Jemalong A17</strain>
    </source>
</reference>
<sequence>MALVLTLPIGSQISWIQCHNKKAPQKKQPPTTSSSDPSLSSSFFVLHKKTETKYMSGTYVPEVKQLH</sequence>
<proteinExistence type="predicted"/>
<accession>G7JMR4</accession>
<evidence type="ECO:0000313" key="4">
    <source>
        <dbReference type="Proteomes" id="UP000002051"/>
    </source>
</evidence>
<evidence type="ECO:0000313" key="2">
    <source>
        <dbReference type="EMBL" id="AES91929.1"/>
    </source>
</evidence>
<dbReference type="HOGENOM" id="CLU_2816269_0_0_1"/>
<reference evidence="2 4" key="1">
    <citation type="journal article" date="2011" name="Nature">
        <title>The Medicago genome provides insight into the evolution of rhizobial symbioses.</title>
        <authorList>
            <person name="Young N.D."/>
            <person name="Debelle F."/>
            <person name="Oldroyd G.E."/>
            <person name="Geurts R."/>
            <person name="Cannon S.B."/>
            <person name="Udvardi M.K."/>
            <person name="Benedito V.A."/>
            <person name="Mayer K.F."/>
            <person name="Gouzy J."/>
            <person name="Schoof H."/>
            <person name="Van de Peer Y."/>
            <person name="Proost S."/>
            <person name="Cook D.R."/>
            <person name="Meyers B.C."/>
            <person name="Spannagl M."/>
            <person name="Cheung F."/>
            <person name="De Mita S."/>
            <person name="Krishnakumar V."/>
            <person name="Gundlach H."/>
            <person name="Zhou S."/>
            <person name="Mudge J."/>
            <person name="Bharti A.K."/>
            <person name="Murray J.D."/>
            <person name="Naoumkina M.A."/>
            <person name="Rosen B."/>
            <person name="Silverstein K.A."/>
            <person name="Tang H."/>
            <person name="Rombauts S."/>
            <person name="Zhao P.X."/>
            <person name="Zhou P."/>
            <person name="Barbe V."/>
            <person name="Bardou P."/>
            <person name="Bechner M."/>
            <person name="Bellec A."/>
            <person name="Berger A."/>
            <person name="Berges H."/>
            <person name="Bidwell S."/>
            <person name="Bisseling T."/>
            <person name="Choisne N."/>
            <person name="Couloux A."/>
            <person name="Denny R."/>
            <person name="Deshpande S."/>
            <person name="Dai X."/>
            <person name="Doyle J.J."/>
            <person name="Dudez A.M."/>
            <person name="Farmer A.D."/>
            <person name="Fouteau S."/>
            <person name="Franken C."/>
            <person name="Gibelin C."/>
            <person name="Gish J."/>
            <person name="Goldstein S."/>
            <person name="Gonzalez A.J."/>
            <person name="Green P.J."/>
            <person name="Hallab A."/>
            <person name="Hartog M."/>
            <person name="Hua A."/>
            <person name="Humphray S.J."/>
            <person name="Jeong D.H."/>
            <person name="Jing Y."/>
            <person name="Jocker A."/>
            <person name="Kenton S.M."/>
            <person name="Kim D.J."/>
            <person name="Klee K."/>
            <person name="Lai H."/>
            <person name="Lang C."/>
            <person name="Lin S."/>
            <person name="Macmil S.L."/>
            <person name="Magdelenat G."/>
            <person name="Matthews L."/>
            <person name="McCorrison J."/>
            <person name="Monaghan E.L."/>
            <person name="Mun J.H."/>
            <person name="Najar F.Z."/>
            <person name="Nicholson C."/>
            <person name="Noirot C."/>
            <person name="O'Bleness M."/>
            <person name="Paule C.R."/>
            <person name="Poulain J."/>
            <person name="Prion F."/>
            <person name="Qin B."/>
            <person name="Qu C."/>
            <person name="Retzel E.F."/>
            <person name="Riddle C."/>
            <person name="Sallet E."/>
            <person name="Samain S."/>
            <person name="Samson N."/>
            <person name="Sanders I."/>
            <person name="Saurat O."/>
            <person name="Scarpelli C."/>
            <person name="Schiex T."/>
            <person name="Segurens B."/>
            <person name="Severin A.J."/>
            <person name="Sherrier D.J."/>
            <person name="Shi R."/>
            <person name="Sims S."/>
            <person name="Singer S.R."/>
            <person name="Sinharoy S."/>
            <person name="Sterck L."/>
            <person name="Viollet A."/>
            <person name="Wang B.B."/>
            <person name="Wang K."/>
            <person name="Wang M."/>
            <person name="Wang X."/>
            <person name="Warfsmann J."/>
            <person name="Weissenbach J."/>
            <person name="White D.D."/>
            <person name="White J.D."/>
            <person name="Wiley G.B."/>
            <person name="Wincker P."/>
            <person name="Xing Y."/>
            <person name="Yang L."/>
            <person name="Yao Z."/>
            <person name="Ying F."/>
            <person name="Zhai J."/>
            <person name="Zhou L."/>
            <person name="Zuber A."/>
            <person name="Denarie J."/>
            <person name="Dixon R.A."/>
            <person name="May G.D."/>
            <person name="Schwartz D.C."/>
            <person name="Rogers J."/>
            <person name="Quetier F."/>
            <person name="Town C.D."/>
            <person name="Roe B.A."/>
        </authorList>
    </citation>
    <scope>NUCLEOTIDE SEQUENCE [LARGE SCALE GENOMIC DNA]</scope>
    <source>
        <strain evidence="2">A17</strain>
        <strain evidence="3 4">cv. Jemalong A17</strain>
    </source>
</reference>
<protein>
    <submittedName>
        <fullName evidence="2 3">Uncharacterized protein</fullName>
    </submittedName>
</protein>
<reference evidence="2 4" key="2">
    <citation type="journal article" date="2014" name="BMC Genomics">
        <title>An improved genome release (version Mt4.0) for the model legume Medicago truncatula.</title>
        <authorList>
            <person name="Tang H."/>
            <person name="Krishnakumar V."/>
            <person name="Bidwell S."/>
            <person name="Rosen B."/>
            <person name="Chan A."/>
            <person name="Zhou S."/>
            <person name="Gentzbittel L."/>
            <person name="Childs K.L."/>
            <person name="Yandell M."/>
            <person name="Gundlach H."/>
            <person name="Mayer K.F."/>
            <person name="Schwartz D.C."/>
            <person name="Town C.D."/>
        </authorList>
    </citation>
    <scope>GENOME REANNOTATION</scope>
    <source>
        <strain evidence="3 4">cv. Jemalong A17</strain>
    </source>
</reference>
<dbReference type="EMBL" id="CM001220">
    <property type="protein sequence ID" value="AES91929.1"/>
    <property type="molecule type" value="Genomic_DNA"/>
</dbReference>
<name>G7JMR4_MEDTR</name>
<dbReference type="AlphaFoldDB" id="G7JMR4"/>
<evidence type="ECO:0000313" key="3">
    <source>
        <dbReference type="EnsemblPlants" id="AES91929"/>
    </source>
</evidence>
<feature type="region of interest" description="Disordered" evidence="1">
    <location>
        <begin position="20"/>
        <end position="40"/>
    </location>
</feature>
<gene>
    <name evidence="2" type="ordered locus">MTR_4g121540</name>
</gene>
<organism evidence="2 4">
    <name type="scientific">Medicago truncatula</name>
    <name type="common">Barrel medic</name>
    <name type="synonym">Medicago tribuloides</name>
    <dbReference type="NCBI Taxonomy" id="3880"/>
    <lineage>
        <taxon>Eukaryota</taxon>
        <taxon>Viridiplantae</taxon>
        <taxon>Streptophyta</taxon>
        <taxon>Embryophyta</taxon>
        <taxon>Tracheophyta</taxon>
        <taxon>Spermatophyta</taxon>
        <taxon>Magnoliopsida</taxon>
        <taxon>eudicotyledons</taxon>
        <taxon>Gunneridae</taxon>
        <taxon>Pentapetalae</taxon>
        <taxon>rosids</taxon>
        <taxon>fabids</taxon>
        <taxon>Fabales</taxon>
        <taxon>Fabaceae</taxon>
        <taxon>Papilionoideae</taxon>
        <taxon>50 kb inversion clade</taxon>
        <taxon>NPAAA clade</taxon>
        <taxon>Hologalegina</taxon>
        <taxon>IRL clade</taxon>
        <taxon>Trifolieae</taxon>
        <taxon>Medicago</taxon>
    </lineage>
</organism>
<keyword evidence="4" id="KW-1185">Reference proteome</keyword>
<dbReference type="PaxDb" id="3880-AES91929"/>
<dbReference type="Proteomes" id="UP000002051">
    <property type="component" value="Chromosome 4"/>
</dbReference>
<evidence type="ECO:0000256" key="1">
    <source>
        <dbReference type="SAM" id="MobiDB-lite"/>
    </source>
</evidence>
<feature type="compositionally biased region" description="Low complexity" evidence="1">
    <location>
        <begin position="26"/>
        <end position="40"/>
    </location>
</feature>
<dbReference type="EnsemblPlants" id="AES91929">
    <property type="protein sequence ID" value="AES91929"/>
    <property type="gene ID" value="MTR_4g121540"/>
</dbReference>